<proteinExistence type="predicted"/>
<dbReference type="RefSeq" id="WP_076323349.1">
    <property type="nucleotide sequence ID" value="NZ_JBCMZZ010000015.1"/>
</dbReference>
<name>A0A1R1B0L3_PAELA</name>
<dbReference type="STRING" id="1401.BK123_15790"/>
<accession>A0A1R1B0L3</accession>
<keyword evidence="1" id="KW-0812">Transmembrane</keyword>
<evidence type="ECO:0000313" key="2">
    <source>
        <dbReference type="EMBL" id="OME92089.1"/>
    </source>
</evidence>
<protein>
    <submittedName>
        <fullName evidence="2">Uncharacterized protein</fullName>
    </submittedName>
</protein>
<dbReference type="AlphaFoldDB" id="A0A1R1B0L3"/>
<keyword evidence="1" id="KW-0472">Membrane</keyword>
<evidence type="ECO:0000256" key="1">
    <source>
        <dbReference type="SAM" id="Phobius"/>
    </source>
</evidence>
<dbReference type="OrthoDB" id="2897521at2"/>
<evidence type="ECO:0000313" key="3">
    <source>
        <dbReference type="Proteomes" id="UP000187074"/>
    </source>
</evidence>
<feature type="transmembrane region" description="Helical" evidence="1">
    <location>
        <begin position="6"/>
        <end position="26"/>
    </location>
</feature>
<sequence>MIGEIYSGYLDVAIMIWVFSGLFNLFIDTYKYDQSNMAKEKKVSRVLGWINIAFVTVLFLGIVLVKVLV</sequence>
<organism evidence="2 3">
    <name type="scientific">Paenibacillus lautus</name>
    <name type="common">Bacillus lautus</name>
    <dbReference type="NCBI Taxonomy" id="1401"/>
    <lineage>
        <taxon>Bacteria</taxon>
        <taxon>Bacillati</taxon>
        <taxon>Bacillota</taxon>
        <taxon>Bacilli</taxon>
        <taxon>Bacillales</taxon>
        <taxon>Paenibacillaceae</taxon>
        <taxon>Paenibacillus</taxon>
    </lineage>
</organism>
<reference evidence="2 3" key="1">
    <citation type="submission" date="2016-11" db="EMBL/GenBank/DDBJ databases">
        <title>Paenibacillus species isolates.</title>
        <authorList>
            <person name="Beno S.M."/>
        </authorList>
    </citation>
    <scope>NUCLEOTIDE SEQUENCE [LARGE SCALE GENOMIC DNA]</scope>
    <source>
        <strain evidence="2 3">FSL F4-0100</strain>
    </source>
</reference>
<dbReference type="InterPro" id="IPR049971">
    <property type="entry name" value="CLC_0170-like"/>
</dbReference>
<keyword evidence="1" id="KW-1133">Transmembrane helix</keyword>
<dbReference type="Proteomes" id="UP000187074">
    <property type="component" value="Unassembled WGS sequence"/>
</dbReference>
<gene>
    <name evidence="2" type="ORF">BK123_15790</name>
</gene>
<dbReference type="EMBL" id="MRTF01000005">
    <property type="protein sequence ID" value="OME92089.1"/>
    <property type="molecule type" value="Genomic_DNA"/>
</dbReference>
<dbReference type="NCBIfam" id="NF042414">
    <property type="entry name" value="CLC_0170_fam"/>
    <property type="match status" value="1"/>
</dbReference>
<feature type="transmembrane region" description="Helical" evidence="1">
    <location>
        <begin position="46"/>
        <end position="68"/>
    </location>
</feature>
<comment type="caution">
    <text evidence="2">The sequence shown here is derived from an EMBL/GenBank/DDBJ whole genome shotgun (WGS) entry which is preliminary data.</text>
</comment>